<reference evidence="1" key="1">
    <citation type="submission" date="2021-06" db="EMBL/GenBank/DDBJ databases">
        <title>Bradyrhizobium sp. S2-11-2 Genome sequencing.</title>
        <authorList>
            <person name="Jin L."/>
        </authorList>
    </citation>
    <scope>NUCLEOTIDE SEQUENCE</scope>
    <source>
        <strain evidence="1">S2-11-2</strain>
    </source>
</reference>
<evidence type="ECO:0000313" key="2">
    <source>
        <dbReference type="Proteomes" id="UP000680805"/>
    </source>
</evidence>
<organism evidence="1 2">
    <name type="scientific">Bradyrhizobium sediminis</name>
    <dbReference type="NCBI Taxonomy" id="2840469"/>
    <lineage>
        <taxon>Bacteria</taxon>
        <taxon>Pseudomonadati</taxon>
        <taxon>Pseudomonadota</taxon>
        <taxon>Alphaproteobacteria</taxon>
        <taxon>Hyphomicrobiales</taxon>
        <taxon>Nitrobacteraceae</taxon>
        <taxon>Bradyrhizobium</taxon>
    </lineage>
</organism>
<dbReference type="Proteomes" id="UP000680805">
    <property type="component" value="Chromosome"/>
</dbReference>
<gene>
    <name evidence="1" type="ORF">KMZ68_14285</name>
</gene>
<proteinExistence type="predicted"/>
<evidence type="ECO:0000313" key="1">
    <source>
        <dbReference type="EMBL" id="QWG20882.1"/>
    </source>
</evidence>
<dbReference type="AlphaFoldDB" id="A0A975NT42"/>
<dbReference type="KEGG" id="bsei:KMZ68_14285"/>
<protein>
    <submittedName>
        <fullName evidence="1">Uncharacterized protein</fullName>
    </submittedName>
</protein>
<accession>A0A975NT42</accession>
<name>A0A975NT42_9BRAD</name>
<dbReference type="EMBL" id="CP076135">
    <property type="protein sequence ID" value="QWG20882.1"/>
    <property type="molecule type" value="Genomic_DNA"/>
</dbReference>
<sequence>MLGPGLLTAPALAEPVPFSCVILPGDEIASITLTNSLAGDASCIVTCRFQTTKYNNNPQITCAKPVPAGKEVQMCRLTSGGGDKMVKLREGHAECTRLPRAVN</sequence>